<proteinExistence type="predicted"/>
<protein>
    <recommendedName>
        <fullName evidence="3">Asp23/Gls24 family envelope stress response protein</fullName>
    </recommendedName>
</protein>
<dbReference type="AlphaFoldDB" id="A0A7W3IVW4"/>
<dbReference type="EMBL" id="JACGWT010000007">
    <property type="protein sequence ID" value="MBA8796241.1"/>
    <property type="molecule type" value="Genomic_DNA"/>
</dbReference>
<organism evidence="1 2">
    <name type="scientific">Microlunatus kandeliicorticis</name>
    <dbReference type="NCBI Taxonomy" id="1759536"/>
    <lineage>
        <taxon>Bacteria</taxon>
        <taxon>Bacillati</taxon>
        <taxon>Actinomycetota</taxon>
        <taxon>Actinomycetes</taxon>
        <taxon>Propionibacteriales</taxon>
        <taxon>Propionibacteriaceae</taxon>
        <taxon>Microlunatus</taxon>
    </lineage>
</organism>
<evidence type="ECO:0008006" key="3">
    <source>
        <dbReference type="Google" id="ProtNLM"/>
    </source>
</evidence>
<evidence type="ECO:0000313" key="1">
    <source>
        <dbReference type="EMBL" id="MBA8796241.1"/>
    </source>
</evidence>
<name>A0A7W3IVW4_9ACTN</name>
<keyword evidence="2" id="KW-1185">Reference proteome</keyword>
<gene>
    <name evidence="1" type="ORF">FHX74_003894</name>
</gene>
<dbReference type="RefSeq" id="WP_182561865.1">
    <property type="nucleotide sequence ID" value="NZ_JACGWT010000007.1"/>
</dbReference>
<sequence>MEMTPPSRRLGCGRDIDQVWDGIDREPDAHERGCPFCTAARADLRRLQDATRSLRQEELDDPALEPSPGVTERILAIARAEVRRGRRLPLDRPGPDQTSDLTVSEQAVATVIRRVGDRAGRVEIRSCAVRLVDPGDPSLATDLAEDAGDAAADVPPGIPSDVTVSVRVSVLSTAGNRASIPAVVQELRDGIIGAVRQEVGVNVVQVDVVVEDVHGD</sequence>
<accession>A0A7W3IVW4</accession>
<dbReference type="Proteomes" id="UP000523079">
    <property type="component" value="Unassembled WGS sequence"/>
</dbReference>
<evidence type="ECO:0000313" key="2">
    <source>
        <dbReference type="Proteomes" id="UP000523079"/>
    </source>
</evidence>
<comment type="caution">
    <text evidence="1">The sequence shown here is derived from an EMBL/GenBank/DDBJ whole genome shotgun (WGS) entry which is preliminary data.</text>
</comment>
<reference evidence="1 2" key="1">
    <citation type="submission" date="2020-07" db="EMBL/GenBank/DDBJ databases">
        <title>Sequencing the genomes of 1000 actinobacteria strains.</title>
        <authorList>
            <person name="Klenk H.-P."/>
        </authorList>
    </citation>
    <scope>NUCLEOTIDE SEQUENCE [LARGE SCALE GENOMIC DNA]</scope>
    <source>
        <strain evidence="1 2">DSM 100723</strain>
    </source>
</reference>